<protein>
    <submittedName>
        <fullName evidence="1">Uncharacterized protein</fullName>
    </submittedName>
</protein>
<evidence type="ECO:0000313" key="2">
    <source>
        <dbReference type="Proteomes" id="UP000244932"/>
    </source>
</evidence>
<dbReference type="RefSeq" id="WP_108781265.1">
    <property type="nucleotide sequence ID" value="NZ_OMKW01000001.1"/>
</dbReference>
<reference evidence="1 2" key="1">
    <citation type="submission" date="2018-03" db="EMBL/GenBank/DDBJ databases">
        <authorList>
            <person name="Keele B.F."/>
        </authorList>
    </citation>
    <scope>NUCLEOTIDE SEQUENCE [LARGE SCALE GENOMIC DNA]</scope>
    <source>
        <strain evidence="1 2">CeCT 8812</strain>
    </source>
</reference>
<name>A0A2R8A966_9RHOB</name>
<dbReference type="AlphaFoldDB" id="A0A2R8A966"/>
<organism evidence="1 2">
    <name type="scientific">Pontivivens insulae</name>
    <dbReference type="NCBI Taxonomy" id="1639689"/>
    <lineage>
        <taxon>Bacteria</taxon>
        <taxon>Pseudomonadati</taxon>
        <taxon>Pseudomonadota</taxon>
        <taxon>Alphaproteobacteria</taxon>
        <taxon>Rhodobacterales</taxon>
        <taxon>Paracoccaceae</taxon>
        <taxon>Pontivivens</taxon>
    </lineage>
</organism>
<dbReference type="OrthoDB" id="7827308at2"/>
<dbReference type="Proteomes" id="UP000244932">
    <property type="component" value="Unassembled WGS sequence"/>
</dbReference>
<proteinExistence type="predicted"/>
<sequence>MSVEAITRLFTRSNGEFVFARWGRPIAPIVFGVEDQTIATVKGAVEAVVTLAGHKMAETDPELGANMMWFFLRDWSELLETPDLDRLIPDLAPLVGRLQAADANQYRIFRFEPDGAIKACFVFIRMDEIMSDIPADVLTLGQAVQSILLWSDEAFLGSSIMIAGEDGPVLRPDIADVVRAAYDPVLPSATQSETHALRLQARITASQGPLQ</sequence>
<evidence type="ECO:0000313" key="1">
    <source>
        <dbReference type="EMBL" id="SPF28578.1"/>
    </source>
</evidence>
<accession>A0A2R8A966</accession>
<gene>
    <name evidence="1" type="ORF">POI8812_00880</name>
</gene>
<dbReference type="EMBL" id="OMKW01000001">
    <property type="protein sequence ID" value="SPF28578.1"/>
    <property type="molecule type" value="Genomic_DNA"/>
</dbReference>
<keyword evidence="2" id="KW-1185">Reference proteome</keyword>